<dbReference type="Pfam" id="PF05857">
    <property type="entry name" value="TraX"/>
    <property type="match status" value="1"/>
</dbReference>
<dbReference type="OrthoDB" id="9781069at2"/>
<keyword evidence="1" id="KW-0472">Membrane</keyword>
<evidence type="ECO:0000256" key="1">
    <source>
        <dbReference type="SAM" id="Phobius"/>
    </source>
</evidence>
<evidence type="ECO:0000313" key="3">
    <source>
        <dbReference type="Proteomes" id="UP000005753"/>
    </source>
</evidence>
<dbReference type="eggNOG" id="ENOG5031QMC">
    <property type="taxonomic scope" value="Bacteria"/>
</dbReference>
<dbReference type="Proteomes" id="UP000005753">
    <property type="component" value="Chromosome"/>
</dbReference>
<feature type="transmembrane region" description="Helical" evidence="1">
    <location>
        <begin position="148"/>
        <end position="165"/>
    </location>
</feature>
<feature type="transmembrane region" description="Helical" evidence="1">
    <location>
        <begin position="238"/>
        <end position="257"/>
    </location>
</feature>
<reference evidence="2 3" key="1">
    <citation type="submission" date="2010-08" db="EMBL/GenBank/DDBJ databases">
        <authorList>
            <consortium name="US DOE Joint Genome Institute (JGI-PGF)"/>
            <person name="Lucas S."/>
            <person name="Copeland A."/>
            <person name="Lapidus A."/>
            <person name="Cheng J.-F."/>
            <person name="Bruce D."/>
            <person name="Goodwin L."/>
            <person name="Pitluck S."/>
            <person name="Land M.L."/>
            <person name="Hauser L."/>
            <person name="Chang Y.-J."/>
            <person name="Anderson I.J."/>
            <person name="Johnson E."/>
            <person name="Mulhopadhyay B."/>
            <person name="Kyrpides N."/>
            <person name="Woyke T.J."/>
        </authorList>
    </citation>
    <scope>NUCLEOTIDE SEQUENCE [LARGE SCALE GENOMIC DNA]</scope>
    <source>
        <strain evidence="2 3">6</strain>
    </source>
</reference>
<dbReference type="HOGENOM" id="CLU_074054_0_0_9"/>
<sequence length="260" mass="29033">MSSSTNRKTAADRISGIRLPSDRQTSLSGNGLKLIACTCMLADHGAKTLHAPAALHFILSDVVGRISFPLFCFLLVEGCFHTGNLRRYLSRLFALALLSEIPFDLAMKGKLFDPEWQNTVWLLFTGLLMCHQLTGIREKGDLHYRTALLLQLSCVILFAAAAYLLHLDYGAEGIGAIAVIYYMHDRLPTNPQKENLLSLFWACLVLNGITLEAPFTFLSLLPVCFYNRQAGSGKCKTFFYLFYPLHLLLLVLAAHLVQTY</sequence>
<keyword evidence="1" id="KW-1133">Transmembrane helix</keyword>
<dbReference type="AlphaFoldDB" id="I5ATT1"/>
<name>I5ATT1_EUBC6</name>
<dbReference type="InterPro" id="IPR008875">
    <property type="entry name" value="TraX"/>
</dbReference>
<reference evidence="2 3" key="2">
    <citation type="submission" date="2012-02" db="EMBL/GenBank/DDBJ databases">
        <title>Improved High-Quality Draft sequence of Eubacterium cellulosolvens 6.</title>
        <authorList>
            <consortium name="US DOE Joint Genome Institute"/>
            <person name="Lucas S."/>
            <person name="Han J."/>
            <person name="Lapidus A."/>
            <person name="Cheng J.-F."/>
            <person name="Goodwin L."/>
            <person name="Pitluck S."/>
            <person name="Peters L."/>
            <person name="Mikhailova N."/>
            <person name="Gu W."/>
            <person name="Detter J.C."/>
            <person name="Han C."/>
            <person name="Tapia R."/>
            <person name="Land M."/>
            <person name="Hauser L."/>
            <person name="Kyrpides N."/>
            <person name="Ivanova N."/>
            <person name="Pagani I."/>
            <person name="Johnson E."/>
            <person name="Mukhopadhyay B."/>
            <person name="Anderson I."/>
            <person name="Woyke T."/>
        </authorList>
    </citation>
    <scope>NUCLEOTIDE SEQUENCE [LARGE SCALE GENOMIC DNA]</scope>
    <source>
        <strain evidence="2 3">6</strain>
    </source>
</reference>
<proteinExistence type="predicted"/>
<feature type="transmembrane region" description="Helical" evidence="1">
    <location>
        <begin position="199"/>
        <end position="226"/>
    </location>
</feature>
<accession>I5ATT1</accession>
<protein>
    <submittedName>
        <fullName evidence="2">TraX protein</fullName>
    </submittedName>
</protein>
<keyword evidence="3" id="KW-1185">Reference proteome</keyword>
<gene>
    <name evidence="2" type="ORF">EubceDRAFT1_1393</name>
</gene>
<keyword evidence="1" id="KW-0812">Transmembrane</keyword>
<evidence type="ECO:0000313" key="2">
    <source>
        <dbReference type="EMBL" id="EIM57204.1"/>
    </source>
</evidence>
<organism evidence="2 3">
    <name type="scientific">Eubacterium cellulosolvens (strain ATCC 43171 / JCM 9499 / 6)</name>
    <name type="common">Cillobacterium cellulosolvens</name>
    <dbReference type="NCBI Taxonomy" id="633697"/>
    <lineage>
        <taxon>Bacteria</taxon>
        <taxon>Bacillati</taxon>
        <taxon>Bacillota</taxon>
        <taxon>Clostridia</taxon>
        <taxon>Eubacteriales</taxon>
        <taxon>Eubacteriaceae</taxon>
        <taxon>Eubacterium</taxon>
    </lineage>
</organism>
<dbReference type="EMBL" id="CM001487">
    <property type="protein sequence ID" value="EIM57204.1"/>
    <property type="molecule type" value="Genomic_DNA"/>
</dbReference>